<proteinExistence type="predicted"/>
<dbReference type="Proteomes" id="UP000054248">
    <property type="component" value="Unassembled WGS sequence"/>
</dbReference>
<dbReference type="OrthoDB" id="445301at2759"/>
<keyword evidence="3" id="KW-1185">Reference proteome</keyword>
<keyword evidence="1" id="KW-1133">Transmembrane helix</keyword>
<feature type="transmembrane region" description="Helical" evidence="1">
    <location>
        <begin position="572"/>
        <end position="599"/>
    </location>
</feature>
<keyword evidence="1" id="KW-0472">Membrane</keyword>
<dbReference type="Gene3D" id="3.40.630.10">
    <property type="entry name" value="Zn peptidases"/>
    <property type="match status" value="1"/>
</dbReference>
<feature type="transmembrane region" description="Helical" evidence="1">
    <location>
        <begin position="611"/>
        <end position="632"/>
    </location>
</feature>
<protein>
    <submittedName>
        <fullName evidence="2">Uncharacterized protein</fullName>
    </submittedName>
</protein>
<name>A0A0C3K5J3_9AGAM</name>
<gene>
    <name evidence="2" type="ORF">M407DRAFT_231052</name>
</gene>
<feature type="transmembrane region" description="Helical" evidence="1">
    <location>
        <begin position="40"/>
        <end position="62"/>
    </location>
</feature>
<reference evidence="3" key="2">
    <citation type="submission" date="2015-01" db="EMBL/GenBank/DDBJ databases">
        <title>Evolutionary Origins and Diversification of the Mycorrhizal Mutualists.</title>
        <authorList>
            <consortium name="DOE Joint Genome Institute"/>
            <consortium name="Mycorrhizal Genomics Consortium"/>
            <person name="Kohler A."/>
            <person name="Kuo A."/>
            <person name="Nagy L.G."/>
            <person name="Floudas D."/>
            <person name="Copeland A."/>
            <person name="Barry K.W."/>
            <person name="Cichocki N."/>
            <person name="Veneault-Fourrey C."/>
            <person name="LaButti K."/>
            <person name="Lindquist E.A."/>
            <person name="Lipzen A."/>
            <person name="Lundell T."/>
            <person name="Morin E."/>
            <person name="Murat C."/>
            <person name="Riley R."/>
            <person name="Ohm R."/>
            <person name="Sun H."/>
            <person name="Tunlid A."/>
            <person name="Henrissat B."/>
            <person name="Grigoriev I.V."/>
            <person name="Hibbett D.S."/>
            <person name="Martin F."/>
        </authorList>
    </citation>
    <scope>NUCLEOTIDE SEQUENCE [LARGE SCALE GENOMIC DNA]</scope>
    <source>
        <strain evidence="3">MUT 4182</strain>
    </source>
</reference>
<keyword evidence="1" id="KW-0812">Transmembrane</keyword>
<dbReference type="InterPro" id="IPR007246">
    <property type="entry name" value="Gaa1"/>
</dbReference>
<dbReference type="PANTHER" id="PTHR13304:SF0">
    <property type="entry name" value="GLYCOSYLPHOSPHATIDYLINOSITOL ANCHOR ATTACHMENT 1 PROTEIN"/>
    <property type="match status" value="1"/>
</dbReference>
<feature type="transmembrane region" description="Helical" evidence="1">
    <location>
        <begin position="428"/>
        <end position="448"/>
    </location>
</feature>
<evidence type="ECO:0000313" key="2">
    <source>
        <dbReference type="EMBL" id="KIO16663.1"/>
    </source>
</evidence>
<evidence type="ECO:0000256" key="1">
    <source>
        <dbReference type="SAM" id="Phobius"/>
    </source>
</evidence>
<sequence length="679" mass="75902">MPGLLQRLRGRKGDDNTIKPQSENELYATRLNRRQALTSLVARILPFIRFVLYFVGYVWMILIPFQDLSRGTWVDENALQPAQVTTYWSWDDVHAADNYLTQIEDLYARNATNIEKAGFIEEQFISLGLDAGVQPYKLTSSVGSTLGANAYGVYPVPRASGAEAIVISASWVSRTDEGAGTPNMRGVATVLALARYLTRYSLWAKDLIFVVNDGHVDGMHAWLNAYHGIEQSNLQTKPLKHVSGVIWTALCIDYPGHSFSHLGIFYVYLLRKEGLNGRLPNQDLMNSVVRIAGSNGVPTILYDNIETSASYTVPRWLADLPLFGEWTKHPLFKNYLFRASNVKRHVQYEGLNRGSGVHGLFHKFRIDAITLFGVPSMGPHGFYSLGQVIESSLRTMNNLLERLHASFFFYILTSVTTFVNFGGYLASAILVSVSMIFGGLRLWVVAGWQRTMMVRVIPDENDTKEAGPKKQWPTAIPMTVWRRRDRPVIQVLAIMLVTHVIGYLVFLLVTAQFFFRKTPALSGLSSRLAFLPLLALHPFIRQYLTACPTPSYHPKKSAPQAPLHLILKAFNLYISSIVISITSVLNFSLAATLAVLLGLPLTLAGSTARPLRYLLVLAVSPMGLLAVASHIVGEQEVVRVLTRTVWEWQVLGAWFLPFACVVYLPLTLQGLLVCMMPRE</sequence>
<accession>A0A0C3K5J3</accession>
<dbReference type="AlphaFoldDB" id="A0A0C3K5J3"/>
<reference evidence="2 3" key="1">
    <citation type="submission" date="2014-04" db="EMBL/GenBank/DDBJ databases">
        <authorList>
            <consortium name="DOE Joint Genome Institute"/>
            <person name="Kuo A."/>
            <person name="Girlanda M."/>
            <person name="Perotto S."/>
            <person name="Kohler A."/>
            <person name="Nagy L.G."/>
            <person name="Floudas D."/>
            <person name="Copeland A."/>
            <person name="Barry K.W."/>
            <person name="Cichocki N."/>
            <person name="Veneault-Fourrey C."/>
            <person name="LaButti K."/>
            <person name="Lindquist E.A."/>
            <person name="Lipzen A."/>
            <person name="Lundell T."/>
            <person name="Morin E."/>
            <person name="Murat C."/>
            <person name="Sun H."/>
            <person name="Tunlid A."/>
            <person name="Henrissat B."/>
            <person name="Grigoriev I.V."/>
            <person name="Hibbett D.S."/>
            <person name="Martin F."/>
            <person name="Nordberg H.P."/>
            <person name="Cantor M.N."/>
            <person name="Hua S.X."/>
        </authorList>
    </citation>
    <scope>NUCLEOTIDE SEQUENCE [LARGE SCALE GENOMIC DNA]</scope>
    <source>
        <strain evidence="2 3">MUT 4182</strain>
    </source>
</reference>
<dbReference type="PANTHER" id="PTHR13304">
    <property type="entry name" value="GLYCOSYLPHOSPHATIDYLINOSITOL ANCHOR ATTACHMENT 1 PROTEIN"/>
    <property type="match status" value="1"/>
</dbReference>
<dbReference type="Pfam" id="PF04114">
    <property type="entry name" value="Gaa1"/>
    <property type="match status" value="1"/>
</dbReference>
<dbReference type="EMBL" id="KN823509">
    <property type="protein sequence ID" value="KIO16663.1"/>
    <property type="molecule type" value="Genomic_DNA"/>
</dbReference>
<feature type="transmembrane region" description="Helical" evidence="1">
    <location>
        <begin position="491"/>
        <end position="515"/>
    </location>
</feature>
<evidence type="ECO:0000313" key="3">
    <source>
        <dbReference type="Proteomes" id="UP000054248"/>
    </source>
</evidence>
<dbReference type="STRING" id="1051891.A0A0C3K5J3"/>
<dbReference type="GO" id="GO:0016255">
    <property type="term" value="P:attachment of GPI anchor to protein"/>
    <property type="evidence" value="ECO:0007669"/>
    <property type="project" value="TreeGrafter"/>
</dbReference>
<feature type="transmembrane region" description="Helical" evidence="1">
    <location>
        <begin position="652"/>
        <end position="674"/>
    </location>
</feature>
<dbReference type="GO" id="GO:0042765">
    <property type="term" value="C:GPI-anchor transamidase complex"/>
    <property type="evidence" value="ECO:0007669"/>
    <property type="project" value="InterPro"/>
</dbReference>
<organism evidence="2 3">
    <name type="scientific">Tulasnella calospora MUT 4182</name>
    <dbReference type="NCBI Taxonomy" id="1051891"/>
    <lineage>
        <taxon>Eukaryota</taxon>
        <taxon>Fungi</taxon>
        <taxon>Dikarya</taxon>
        <taxon>Basidiomycota</taxon>
        <taxon>Agaricomycotina</taxon>
        <taxon>Agaricomycetes</taxon>
        <taxon>Cantharellales</taxon>
        <taxon>Tulasnellaceae</taxon>
        <taxon>Tulasnella</taxon>
    </lineage>
</organism>
<dbReference type="HOGENOM" id="CLU_007442_0_0_1"/>